<keyword evidence="7" id="KW-1185">Reference proteome</keyword>
<evidence type="ECO:0000256" key="1">
    <source>
        <dbReference type="ARBA" id="ARBA00004496"/>
    </source>
</evidence>
<dbReference type="Pfam" id="PF03937">
    <property type="entry name" value="Sdh5"/>
    <property type="match status" value="1"/>
</dbReference>
<dbReference type="Gene3D" id="1.10.150.250">
    <property type="entry name" value="Flavinator of succinate dehydrogenase"/>
    <property type="match status" value="1"/>
</dbReference>
<keyword evidence="5" id="KW-0143">Chaperone</keyword>
<dbReference type="InterPro" id="IPR050531">
    <property type="entry name" value="SdhE_FAD_assembly_factor"/>
</dbReference>
<dbReference type="InterPro" id="IPR036714">
    <property type="entry name" value="SDH_sf"/>
</dbReference>
<gene>
    <name evidence="6" type="ORF">MO867_11355</name>
</gene>
<evidence type="ECO:0000256" key="3">
    <source>
        <dbReference type="ARBA" id="ARBA00019418"/>
    </source>
</evidence>
<evidence type="ECO:0000256" key="4">
    <source>
        <dbReference type="ARBA" id="ARBA00022490"/>
    </source>
</evidence>
<dbReference type="Proteomes" id="UP001139028">
    <property type="component" value="Unassembled WGS sequence"/>
</dbReference>
<dbReference type="AlphaFoldDB" id="A0A9X2J6S5"/>
<evidence type="ECO:0000256" key="5">
    <source>
        <dbReference type="ARBA" id="ARBA00023186"/>
    </source>
</evidence>
<comment type="subcellular location">
    <subcellularLocation>
        <location evidence="1">Cytoplasm</location>
    </subcellularLocation>
</comment>
<name>A0A9X2J6S5_9GAMM</name>
<dbReference type="EMBL" id="JALBWM010000043">
    <property type="protein sequence ID" value="MCO1334935.1"/>
    <property type="molecule type" value="Genomic_DNA"/>
</dbReference>
<accession>A0A9X2J6S5</accession>
<evidence type="ECO:0000256" key="2">
    <source>
        <dbReference type="ARBA" id="ARBA00008571"/>
    </source>
</evidence>
<dbReference type="GO" id="GO:0005737">
    <property type="term" value="C:cytoplasm"/>
    <property type="evidence" value="ECO:0007669"/>
    <property type="project" value="UniProtKB-SubCell"/>
</dbReference>
<organism evidence="6 7">
    <name type="scientific">Microbulbifer okhotskensis</name>
    <dbReference type="NCBI Taxonomy" id="2926617"/>
    <lineage>
        <taxon>Bacteria</taxon>
        <taxon>Pseudomonadati</taxon>
        <taxon>Pseudomonadota</taxon>
        <taxon>Gammaproteobacteria</taxon>
        <taxon>Cellvibrionales</taxon>
        <taxon>Microbulbiferaceae</taxon>
        <taxon>Microbulbifer</taxon>
    </lineage>
</organism>
<protein>
    <recommendedName>
        <fullName evidence="3">FAD assembly factor SdhE</fullName>
    </recommendedName>
</protein>
<sequence>MDRNRLFWASRRGMLELDLVLLPFLDNVYETLEPEDQQRYIRLLDEQDQDLFAWFLRRQDPDDPELKRIVQIIRDNTGLQE</sequence>
<comment type="similarity">
    <text evidence="2">Belongs to the SdhE FAD assembly factor family.</text>
</comment>
<dbReference type="GO" id="GO:0006105">
    <property type="term" value="P:succinate metabolic process"/>
    <property type="evidence" value="ECO:0007669"/>
    <property type="project" value="TreeGrafter"/>
</dbReference>
<evidence type="ECO:0000313" key="7">
    <source>
        <dbReference type="Proteomes" id="UP001139028"/>
    </source>
</evidence>
<evidence type="ECO:0000313" key="6">
    <source>
        <dbReference type="EMBL" id="MCO1334935.1"/>
    </source>
</evidence>
<dbReference type="SUPFAM" id="SSF109910">
    <property type="entry name" value="YgfY-like"/>
    <property type="match status" value="1"/>
</dbReference>
<dbReference type="PANTHER" id="PTHR39585:SF1">
    <property type="entry name" value="FAD ASSEMBLY FACTOR SDHE"/>
    <property type="match status" value="1"/>
</dbReference>
<reference evidence="6" key="1">
    <citation type="journal article" date="2022" name="Arch. Microbiol.">
        <title>Microbulbifer okhotskensis sp. nov., isolated from a deep bottom sediment of the Okhotsk Sea.</title>
        <authorList>
            <person name="Romanenko L."/>
            <person name="Kurilenko V."/>
            <person name="Otstavnykh N."/>
            <person name="Velansky P."/>
            <person name="Isaeva M."/>
            <person name="Mikhailov V."/>
        </authorList>
    </citation>
    <scope>NUCLEOTIDE SEQUENCE</scope>
    <source>
        <strain evidence="6">OS29</strain>
    </source>
</reference>
<comment type="caution">
    <text evidence="6">The sequence shown here is derived from an EMBL/GenBank/DDBJ whole genome shotgun (WGS) entry which is preliminary data.</text>
</comment>
<dbReference type="RefSeq" id="WP_252466718.1">
    <property type="nucleotide sequence ID" value="NZ_JALBWM010000043.1"/>
</dbReference>
<dbReference type="PANTHER" id="PTHR39585">
    <property type="entry name" value="FAD ASSEMBLY FACTOR SDHE"/>
    <property type="match status" value="1"/>
</dbReference>
<proteinExistence type="inferred from homology"/>
<dbReference type="InterPro" id="IPR005631">
    <property type="entry name" value="SDH"/>
</dbReference>
<keyword evidence="4" id="KW-0963">Cytoplasm</keyword>